<evidence type="ECO:0000256" key="4">
    <source>
        <dbReference type="ARBA" id="ARBA00022960"/>
    </source>
</evidence>
<evidence type="ECO:0000256" key="3">
    <source>
        <dbReference type="ARBA" id="ARBA00022679"/>
    </source>
</evidence>
<sequence length="292" mass="32097">MLRILMMLGLGLLVNFSCLLNALSAEPDRRGRPEEPAYAGTLAGSIGDLLFRDFPTAGAGTEERFPQGRPRSASSPALMDRGQMESVLKPSGTMASVGNLPAVPDTESAIDAKYRFLEIEVSHSMHTFKLWGVSPTGMRDSLYECRIGLGSSEFPTPVGTYFVTHIYDDSPWWIPPKDRAWAAGDSPSRTVYGGTMAPLLKKRPLSRKKISDPEDMIEGPMKFDDYGYRFHGTNAPRSIGHNQSHGCVRMLSDDARKVASLIKDYVGAADRRESENGTFVILNAPVRLNLVK</sequence>
<keyword evidence="5 7" id="KW-0573">Peptidoglycan synthesis</keyword>
<dbReference type="SUPFAM" id="SSF141523">
    <property type="entry name" value="L,D-transpeptidase catalytic domain-like"/>
    <property type="match status" value="1"/>
</dbReference>
<accession>A0A9D6Z506</accession>
<feature type="domain" description="L,D-TPase catalytic" evidence="8">
    <location>
        <begin position="117"/>
        <end position="283"/>
    </location>
</feature>
<comment type="caution">
    <text evidence="9">The sequence shown here is derived from an EMBL/GenBank/DDBJ whole genome shotgun (WGS) entry which is preliminary data.</text>
</comment>
<feature type="active site" description="Nucleophile" evidence="7">
    <location>
        <position position="247"/>
    </location>
</feature>
<evidence type="ECO:0000256" key="7">
    <source>
        <dbReference type="PROSITE-ProRule" id="PRU01373"/>
    </source>
</evidence>
<keyword evidence="3" id="KW-0808">Transferase</keyword>
<evidence type="ECO:0000256" key="1">
    <source>
        <dbReference type="ARBA" id="ARBA00004752"/>
    </source>
</evidence>
<dbReference type="GO" id="GO:0071555">
    <property type="term" value="P:cell wall organization"/>
    <property type="evidence" value="ECO:0007669"/>
    <property type="project" value="UniProtKB-UniRule"/>
</dbReference>
<dbReference type="PANTHER" id="PTHR30582">
    <property type="entry name" value="L,D-TRANSPEPTIDASE"/>
    <property type="match status" value="1"/>
</dbReference>
<keyword evidence="6 7" id="KW-0961">Cell wall biogenesis/degradation</keyword>
<dbReference type="InterPro" id="IPR005490">
    <property type="entry name" value="LD_TPept_cat_dom"/>
</dbReference>
<comment type="pathway">
    <text evidence="1 7">Cell wall biogenesis; peptidoglycan biosynthesis.</text>
</comment>
<organism evidence="9 10">
    <name type="scientific">Desulfomonile tiedjei</name>
    <dbReference type="NCBI Taxonomy" id="2358"/>
    <lineage>
        <taxon>Bacteria</taxon>
        <taxon>Pseudomonadati</taxon>
        <taxon>Thermodesulfobacteriota</taxon>
        <taxon>Desulfomonilia</taxon>
        <taxon>Desulfomonilales</taxon>
        <taxon>Desulfomonilaceae</taxon>
        <taxon>Desulfomonile</taxon>
    </lineage>
</organism>
<dbReference type="Proteomes" id="UP000807825">
    <property type="component" value="Unassembled WGS sequence"/>
</dbReference>
<evidence type="ECO:0000256" key="2">
    <source>
        <dbReference type="ARBA" id="ARBA00005992"/>
    </source>
</evidence>
<dbReference type="InterPro" id="IPR050979">
    <property type="entry name" value="LD-transpeptidase"/>
</dbReference>
<protein>
    <submittedName>
        <fullName evidence="9">L,D-transpeptidase</fullName>
    </submittedName>
</protein>
<dbReference type="CDD" id="cd16913">
    <property type="entry name" value="YkuD_like"/>
    <property type="match status" value="1"/>
</dbReference>
<dbReference type="InterPro" id="IPR038063">
    <property type="entry name" value="Transpep_catalytic_dom"/>
</dbReference>
<dbReference type="GO" id="GO:0018104">
    <property type="term" value="P:peptidoglycan-protein cross-linking"/>
    <property type="evidence" value="ECO:0007669"/>
    <property type="project" value="TreeGrafter"/>
</dbReference>
<dbReference type="GO" id="GO:0071972">
    <property type="term" value="F:peptidoglycan L,D-transpeptidase activity"/>
    <property type="evidence" value="ECO:0007669"/>
    <property type="project" value="TreeGrafter"/>
</dbReference>
<evidence type="ECO:0000259" key="8">
    <source>
        <dbReference type="PROSITE" id="PS52029"/>
    </source>
</evidence>
<evidence type="ECO:0000256" key="5">
    <source>
        <dbReference type="ARBA" id="ARBA00022984"/>
    </source>
</evidence>
<keyword evidence="4 7" id="KW-0133">Cell shape</keyword>
<dbReference type="EMBL" id="JACRDE010000430">
    <property type="protein sequence ID" value="MBI5251082.1"/>
    <property type="molecule type" value="Genomic_DNA"/>
</dbReference>
<comment type="similarity">
    <text evidence="2">Belongs to the YkuD family.</text>
</comment>
<feature type="active site" description="Proton donor/acceptor" evidence="7">
    <location>
        <position position="231"/>
    </location>
</feature>
<dbReference type="Pfam" id="PF03734">
    <property type="entry name" value="YkuD"/>
    <property type="match status" value="1"/>
</dbReference>
<dbReference type="GO" id="GO:0016740">
    <property type="term" value="F:transferase activity"/>
    <property type="evidence" value="ECO:0007669"/>
    <property type="project" value="UniProtKB-KW"/>
</dbReference>
<dbReference type="PROSITE" id="PS52029">
    <property type="entry name" value="LD_TPASE"/>
    <property type="match status" value="1"/>
</dbReference>
<evidence type="ECO:0000313" key="10">
    <source>
        <dbReference type="Proteomes" id="UP000807825"/>
    </source>
</evidence>
<gene>
    <name evidence="9" type="ORF">HY912_16460</name>
</gene>
<proteinExistence type="inferred from homology"/>
<evidence type="ECO:0000256" key="6">
    <source>
        <dbReference type="ARBA" id="ARBA00023316"/>
    </source>
</evidence>
<dbReference type="GO" id="GO:0008360">
    <property type="term" value="P:regulation of cell shape"/>
    <property type="evidence" value="ECO:0007669"/>
    <property type="project" value="UniProtKB-UniRule"/>
</dbReference>
<reference evidence="9" key="1">
    <citation type="submission" date="2020-07" db="EMBL/GenBank/DDBJ databases">
        <title>Huge and variable diversity of episymbiotic CPR bacteria and DPANN archaea in groundwater ecosystems.</title>
        <authorList>
            <person name="He C.Y."/>
            <person name="Keren R."/>
            <person name="Whittaker M."/>
            <person name="Farag I.F."/>
            <person name="Doudna J."/>
            <person name="Cate J.H.D."/>
            <person name="Banfield J.F."/>
        </authorList>
    </citation>
    <scope>NUCLEOTIDE SEQUENCE</scope>
    <source>
        <strain evidence="9">NC_groundwater_1664_Pr3_B-0.1um_52_9</strain>
    </source>
</reference>
<dbReference type="AlphaFoldDB" id="A0A9D6Z506"/>
<name>A0A9D6Z506_9BACT</name>
<evidence type="ECO:0000313" key="9">
    <source>
        <dbReference type="EMBL" id="MBI5251082.1"/>
    </source>
</evidence>
<dbReference type="GO" id="GO:0005576">
    <property type="term" value="C:extracellular region"/>
    <property type="evidence" value="ECO:0007669"/>
    <property type="project" value="TreeGrafter"/>
</dbReference>
<dbReference type="Gene3D" id="2.40.440.10">
    <property type="entry name" value="L,D-transpeptidase catalytic domain-like"/>
    <property type="match status" value="1"/>
</dbReference>